<evidence type="ECO:0000313" key="11">
    <source>
        <dbReference type="Proteomes" id="UP000823941"/>
    </source>
</evidence>
<dbReference type="SUPFAM" id="SSF48264">
    <property type="entry name" value="Cytochrome P450"/>
    <property type="match status" value="2"/>
</dbReference>
<dbReference type="PRINTS" id="PR00463">
    <property type="entry name" value="EP450I"/>
</dbReference>
<dbReference type="PROSITE" id="PS00086">
    <property type="entry name" value="CYTOCHROME_P450"/>
    <property type="match status" value="1"/>
</dbReference>
<dbReference type="InterPro" id="IPR001128">
    <property type="entry name" value="Cyt_P450"/>
</dbReference>
<keyword evidence="8 9" id="KW-0503">Monooxygenase</keyword>
<evidence type="ECO:0000256" key="4">
    <source>
        <dbReference type="ARBA" id="ARBA00022617"/>
    </source>
</evidence>
<evidence type="ECO:0000256" key="8">
    <source>
        <dbReference type="ARBA" id="ARBA00023033"/>
    </source>
</evidence>
<keyword evidence="11" id="KW-1185">Reference proteome</keyword>
<keyword evidence="7 9" id="KW-0408">Iron</keyword>
<comment type="similarity">
    <text evidence="3 9">Belongs to the cytochrome P450 family.</text>
</comment>
<keyword evidence="4 9" id="KW-0349">Heme</keyword>
<dbReference type="Proteomes" id="UP000823941">
    <property type="component" value="Chromosome 12"/>
</dbReference>
<proteinExistence type="inferred from homology"/>
<dbReference type="PANTHER" id="PTHR24291:SF105">
    <property type="entry name" value="CYTOCHROME P450 4P1-RELATED"/>
    <property type="match status" value="1"/>
</dbReference>
<dbReference type="PANTHER" id="PTHR24291">
    <property type="entry name" value="CYTOCHROME P450 FAMILY 4"/>
    <property type="match status" value="1"/>
</dbReference>
<organism evidence="10 11">
    <name type="scientific">Plutella xylostella</name>
    <name type="common">Diamondback moth</name>
    <name type="synonym">Plutella maculipennis</name>
    <dbReference type="NCBI Taxonomy" id="51655"/>
    <lineage>
        <taxon>Eukaryota</taxon>
        <taxon>Metazoa</taxon>
        <taxon>Ecdysozoa</taxon>
        <taxon>Arthropoda</taxon>
        <taxon>Hexapoda</taxon>
        <taxon>Insecta</taxon>
        <taxon>Pterygota</taxon>
        <taxon>Neoptera</taxon>
        <taxon>Endopterygota</taxon>
        <taxon>Lepidoptera</taxon>
        <taxon>Glossata</taxon>
        <taxon>Ditrysia</taxon>
        <taxon>Yponomeutoidea</taxon>
        <taxon>Plutellidae</taxon>
        <taxon>Plutella</taxon>
    </lineage>
</organism>
<dbReference type="InterPro" id="IPR036396">
    <property type="entry name" value="Cyt_P450_sf"/>
</dbReference>
<evidence type="ECO:0000256" key="2">
    <source>
        <dbReference type="ARBA" id="ARBA00003690"/>
    </source>
</evidence>
<comment type="caution">
    <text evidence="10">The sequence shown here is derived from an EMBL/GenBank/DDBJ whole genome shotgun (WGS) entry which is preliminary data.</text>
</comment>
<dbReference type="InterPro" id="IPR002401">
    <property type="entry name" value="Cyt_P450_E_grp-I"/>
</dbReference>
<name>A0ABQ7QN60_PLUXY</name>
<dbReference type="Gene3D" id="1.10.630.10">
    <property type="entry name" value="Cytochrome P450"/>
    <property type="match status" value="2"/>
</dbReference>
<comment type="cofactor">
    <cofactor evidence="1">
        <name>heme</name>
        <dbReference type="ChEBI" id="CHEBI:30413"/>
    </cofactor>
</comment>
<evidence type="ECO:0000256" key="1">
    <source>
        <dbReference type="ARBA" id="ARBA00001971"/>
    </source>
</evidence>
<evidence type="ECO:0000313" key="10">
    <source>
        <dbReference type="EMBL" id="KAG7306479.1"/>
    </source>
</evidence>
<gene>
    <name evidence="10" type="ORF">JYU34_009115</name>
</gene>
<dbReference type="CDD" id="cd20628">
    <property type="entry name" value="CYP4"/>
    <property type="match status" value="1"/>
</dbReference>
<keyword evidence="6 9" id="KW-0560">Oxidoreductase</keyword>
<reference evidence="10 11" key="1">
    <citation type="submission" date="2021-06" db="EMBL/GenBank/DDBJ databases">
        <title>A haploid diamondback moth (Plutella xylostella L.) genome assembly resolves 31 chromosomes and identifies a diamide resistance mutation.</title>
        <authorList>
            <person name="Ward C.M."/>
            <person name="Perry K.D."/>
            <person name="Baker G."/>
            <person name="Powis K."/>
            <person name="Heckel D.G."/>
            <person name="Baxter S.W."/>
        </authorList>
    </citation>
    <scope>NUCLEOTIDE SEQUENCE [LARGE SCALE GENOMIC DNA]</scope>
    <source>
        <strain evidence="10 11">LV</strain>
        <tissue evidence="10">Single pupa</tissue>
    </source>
</reference>
<evidence type="ECO:0000256" key="3">
    <source>
        <dbReference type="ARBA" id="ARBA00010617"/>
    </source>
</evidence>
<evidence type="ECO:0008006" key="12">
    <source>
        <dbReference type="Google" id="ProtNLM"/>
    </source>
</evidence>
<comment type="function">
    <text evidence="2">May be involved in the metabolism of insect hormones and in the breakdown of synthetic insecticides.</text>
</comment>
<dbReference type="InterPro" id="IPR017972">
    <property type="entry name" value="Cyt_P450_CS"/>
</dbReference>
<dbReference type="InterPro" id="IPR050196">
    <property type="entry name" value="Cytochrome_P450_Monoox"/>
</dbReference>
<sequence>MIAERMFALMRDTARERPGLTRIQALNVNMVNVYSPDDIEKLLSNPKFNEKGVPYTFFKPWLCDGLLISNGDKWFRRRKILTPAFHFQVLRQFSRSFTAHTAALLAALQREVTRDATDLDPVVSKATLTIMCETSMGTSMHEGLETVSQKYFDAINHLGSIVAFRLSRILLHTWATFSLTSSHRLQKKLVKDLHEFTDKIIMERKVYRQSETHKALAEASAKRKDEDDDVSVGYGRKGLAMLDLLLDSADEGKIDAIGIREEVDTFMFEGHDTTARALCFLLMSIANEPTVQDAISSELQDIFQGSDRPPTVEDLHEMKYLECCIREGLRLYPSVPYIARLLKEDTVLRLLPLGRRCSLRGGLHEMKYLECCIREGLRVYPSVPYIARLLKEDTVLSGYVVPAGTIVNIHVFDVHRRAELFPEPEAFRPERWLAPPPHKYAYVPFSAGPRNCIGQKFAMLELKTVLSGVLRRYCLEPVTRPQDLVFHADITLKTTNPIYVRFRNRT</sequence>
<protein>
    <recommendedName>
        <fullName evidence="12">Cytochrome P450</fullName>
    </recommendedName>
</protein>
<dbReference type="EMBL" id="JAHIBW010000012">
    <property type="protein sequence ID" value="KAG7306479.1"/>
    <property type="molecule type" value="Genomic_DNA"/>
</dbReference>
<evidence type="ECO:0000256" key="6">
    <source>
        <dbReference type="ARBA" id="ARBA00023002"/>
    </source>
</evidence>
<dbReference type="PRINTS" id="PR00385">
    <property type="entry name" value="P450"/>
</dbReference>
<dbReference type="Pfam" id="PF00067">
    <property type="entry name" value="p450"/>
    <property type="match status" value="2"/>
</dbReference>
<evidence type="ECO:0000256" key="7">
    <source>
        <dbReference type="ARBA" id="ARBA00023004"/>
    </source>
</evidence>
<evidence type="ECO:0000256" key="5">
    <source>
        <dbReference type="ARBA" id="ARBA00022723"/>
    </source>
</evidence>
<keyword evidence="5 9" id="KW-0479">Metal-binding</keyword>
<accession>A0ABQ7QN60</accession>
<evidence type="ECO:0000256" key="9">
    <source>
        <dbReference type="RuleBase" id="RU000461"/>
    </source>
</evidence>